<keyword evidence="2" id="KW-1185">Reference proteome</keyword>
<dbReference type="EMBL" id="CP072133">
    <property type="protein sequence ID" value="QTH72748.1"/>
    <property type="molecule type" value="Genomic_DNA"/>
</dbReference>
<dbReference type="Proteomes" id="UP000664904">
    <property type="component" value="Chromosome"/>
</dbReference>
<evidence type="ECO:0000313" key="1">
    <source>
        <dbReference type="EMBL" id="QTH72748.1"/>
    </source>
</evidence>
<sequence>MNEENKIVLTFGLFELNDTLATRDMNAADLELTVVLADDAIEALSQEPTEEESVSIHVEQFNVEALNSAFAKTIEGDLDVQLLLNHGPVLSAVVEVPTGKLFVSPPMELLTA</sequence>
<reference evidence="1" key="1">
    <citation type="submission" date="2021-03" db="EMBL/GenBank/DDBJ databases">
        <title>Complete Genome of Pseudoalteromonas xiamenensis STKMTI.2, a new potential marine bacterium producing anti-Vibrio compounds.</title>
        <authorList>
            <person name="Handayani D.P."/>
            <person name="Isnansetyo A."/>
            <person name="Istiqomah I."/>
            <person name="Jumina J."/>
        </authorList>
    </citation>
    <scope>NUCLEOTIDE SEQUENCE</scope>
    <source>
        <strain evidence="1">STKMTI.2</strain>
    </source>
</reference>
<gene>
    <name evidence="1" type="ORF">J5O05_08250</name>
</gene>
<accession>A0A975DJ04</accession>
<dbReference type="RefSeq" id="WP_208844371.1">
    <property type="nucleotide sequence ID" value="NZ_CP072133.1"/>
</dbReference>
<name>A0A975DJ04_9GAMM</name>
<evidence type="ECO:0000313" key="2">
    <source>
        <dbReference type="Proteomes" id="UP000664904"/>
    </source>
</evidence>
<protein>
    <submittedName>
        <fullName evidence="1">Uncharacterized protein</fullName>
    </submittedName>
</protein>
<proteinExistence type="predicted"/>
<dbReference type="KEGG" id="pxi:J5O05_08250"/>
<dbReference type="AlphaFoldDB" id="A0A975DJ04"/>
<organism evidence="1 2">
    <name type="scientific">Pseudoalteromonas xiamenensis</name>
    <dbReference type="NCBI Taxonomy" id="882626"/>
    <lineage>
        <taxon>Bacteria</taxon>
        <taxon>Pseudomonadati</taxon>
        <taxon>Pseudomonadota</taxon>
        <taxon>Gammaproteobacteria</taxon>
        <taxon>Alteromonadales</taxon>
        <taxon>Pseudoalteromonadaceae</taxon>
        <taxon>Pseudoalteromonas</taxon>
    </lineage>
</organism>